<accession>A0A5M6DDX0</accession>
<dbReference type="NCBIfam" id="TIGR00461">
    <property type="entry name" value="gcvP"/>
    <property type="match status" value="1"/>
</dbReference>
<dbReference type="GO" id="GO:0005960">
    <property type="term" value="C:glycine cleavage complex"/>
    <property type="evidence" value="ECO:0007669"/>
    <property type="project" value="TreeGrafter"/>
</dbReference>
<evidence type="ECO:0000313" key="13">
    <source>
        <dbReference type="Proteomes" id="UP000323426"/>
    </source>
</evidence>
<evidence type="ECO:0000256" key="9">
    <source>
        <dbReference type="PIRSR" id="PIRSR603437-50"/>
    </source>
</evidence>
<evidence type="ECO:0000256" key="1">
    <source>
        <dbReference type="ARBA" id="ARBA00001933"/>
    </source>
</evidence>
<dbReference type="PANTHER" id="PTHR11773">
    <property type="entry name" value="GLYCINE DEHYDROGENASE, DECARBOXYLATING"/>
    <property type="match status" value="1"/>
</dbReference>
<dbReference type="GO" id="GO:0005829">
    <property type="term" value="C:cytosol"/>
    <property type="evidence" value="ECO:0007669"/>
    <property type="project" value="TreeGrafter"/>
</dbReference>
<dbReference type="GO" id="GO:0004375">
    <property type="term" value="F:glycine dehydrogenase (decarboxylating) activity"/>
    <property type="evidence" value="ECO:0007669"/>
    <property type="project" value="UniProtKB-EC"/>
</dbReference>
<dbReference type="Gene3D" id="3.90.1150.10">
    <property type="entry name" value="Aspartate Aminotransferase, domain 1"/>
    <property type="match status" value="2"/>
</dbReference>
<evidence type="ECO:0000256" key="6">
    <source>
        <dbReference type="ARBA" id="ARBA00023002"/>
    </source>
</evidence>
<evidence type="ECO:0000256" key="2">
    <source>
        <dbReference type="ARBA" id="ARBA00003788"/>
    </source>
</evidence>
<dbReference type="Pfam" id="PF02347">
    <property type="entry name" value="GDC-P"/>
    <property type="match status" value="2"/>
</dbReference>
<dbReference type="GO" id="GO:0030170">
    <property type="term" value="F:pyridoxal phosphate binding"/>
    <property type="evidence" value="ECO:0007669"/>
    <property type="project" value="TreeGrafter"/>
</dbReference>
<evidence type="ECO:0000256" key="8">
    <source>
        <dbReference type="HAMAP-Rule" id="MF_00711"/>
    </source>
</evidence>
<dbReference type="EC" id="1.4.4.2" evidence="8"/>
<dbReference type="InterPro" id="IPR049315">
    <property type="entry name" value="GDC-P_N"/>
</dbReference>
<evidence type="ECO:0000259" key="10">
    <source>
        <dbReference type="Pfam" id="PF02347"/>
    </source>
</evidence>
<dbReference type="GO" id="GO:0016594">
    <property type="term" value="F:glycine binding"/>
    <property type="evidence" value="ECO:0007669"/>
    <property type="project" value="TreeGrafter"/>
</dbReference>
<gene>
    <name evidence="8 12" type="primary">gcvP</name>
    <name evidence="12" type="ORF">F0145_12330</name>
</gene>
<evidence type="ECO:0000259" key="11">
    <source>
        <dbReference type="Pfam" id="PF21478"/>
    </source>
</evidence>
<comment type="subunit">
    <text evidence="4 8">The glycine cleavage system is composed of four proteins: P, T, L and H.</text>
</comment>
<dbReference type="GO" id="GO:0019464">
    <property type="term" value="P:glycine decarboxylation via glycine cleavage system"/>
    <property type="evidence" value="ECO:0007669"/>
    <property type="project" value="UniProtKB-UniRule"/>
</dbReference>
<keyword evidence="13" id="KW-1185">Reference proteome</keyword>
<dbReference type="FunFam" id="3.40.640.10:FF:000007">
    <property type="entry name" value="glycine dehydrogenase (Decarboxylating), mitochondrial"/>
    <property type="match status" value="1"/>
</dbReference>
<dbReference type="FunFam" id="3.90.1150.10:FF:000007">
    <property type="entry name" value="Glycine dehydrogenase (decarboxylating), mitochondrial"/>
    <property type="match status" value="1"/>
</dbReference>
<evidence type="ECO:0000256" key="3">
    <source>
        <dbReference type="ARBA" id="ARBA00010756"/>
    </source>
</evidence>
<dbReference type="Pfam" id="PF21478">
    <property type="entry name" value="GcvP2_C"/>
    <property type="match status" value="1"/>
</dbReference>
<organism evidence="12 13">
    <name type="scientific">Adhaeribacter rhizoryzae</name>
    <dbReference type="NCBI Taxonomy" id="2607907"/>
    <lineage>
        <taxon>Bacteria</taxon>
        <taxon>Pseudomonadati</taxon>
        <taxon>Bacteroidota</taxon>
        <taxon>Cytophagia</taxon>
        <taxon>Cytophagales</taxon>
        <taxon>Hymenobacteraceae</taxon>
        <taxon>Adhaeribacter</taxon>
    </lineage>
</organism>
<dbReference type="AlphaFoldDB" id="A0A5M6DDX0"/>
<dbReference type="NCBIfam" id="NF003346">
    <property type="entry name" value="PRK04366.1"/>
    <property type="match status" value="1"/>
</dbReference>
<evidence type="ECO:0000256" key="4">
    <source>
        <dbReference type="ARBA" id="ARBA00011690"/>
    </source>
</evidence>
<dbReference type="RefSeq" id="WP_150088717.1">
    <property type="nucleotide sequence ID" value="NZ_VWSF01000008.1"/>
</dbReference>
<name>A0A5M6DDX0_9BACT</name>
<feature type="modified residue" description="N6-(pyridoxal phosphate)lysine" evidence="8 9">
    <location>
        <position position="712"/>
    </location>
</feature>
<reference evidence="12 13" key="1">
    <citation type="submission" date="2019-09" db="EMBL/GenBank/DDBJ databases">
        <title>Genome sequence and assembly of Adhaeribacter sp.</title>
        <authorList>
            <person name="Chhetri G."/>
        </authorList>
    </citation>
    <scope>NUCLEOTIDE SEQUENCE [LARGE SCALE GENOMIC DNA]</scope>
    <source>
        <strain evidence="12 13">DK36</strain>
    </source>
</reference>
<dbReference type="InterPro" id="IPR003437">
    <property type="entry name" value="GcvP"/>
</dbReference>
<comment type="catalytic activity">
    <reaction evidence="7 8">
        <text>N(6)-[(R)-lipoyl]-L-lysyl-[glycine-cleavage complex H protein] + glycine + H(+) = N(6)-[(R)-S(8)-aminomethyldihydrolipoyl]-L-lysyl-[glycine-cleavage complex H protein] + CO2</text>
        <dbReference type="Rhea" id="RHEA:24304"/>
        <dbReference type="Rhea" id="RHEA-COMP:10494"/>
        <dbReference type="Rhea" id="RHEA-COMP:10495"/>
        <dbReference type="ChEBI" id="CHEBI:15378"/>
        <dbReference type="ChEBI" id="CHEBI:16526"/>
        <dbReference type="ChEBI" id="CHEBI:57305"/>
        <dbReference type="ChEBI" id="CHEBI:83099"/>
        <dbReference type="ChEBI" id="CHEBI:83143"/>
        <dbReference type="EC" id="1.4.4.2"/>
    </reaction>
</comment>
<dbReference type="InterPro" id="IPR015421">
    <property type="entry name" value="PyrdxlP-dep_Trfase_major"/>
</dbReference>
<comment type="similarity">
    <text evidence="3 8">Belongs to the GcvP family.</text>
</comment>
<dbReference type="InterPro" id="IPR015424">
    <property type="entry name" value="PyrdxlP-dep_Trfase"/>
</dbReference>
<feature type="domain" description="Glycine dehydrogenase C-terminal" evidence="11">
    <location>
        <begin position="784"/>
        <end position="904"/>
    </location>
</feature>
<dbReference type="HAMAP" id="MF_00711">
    <property type="entry name" value="GcvP"/>
    <property type="match status" value="1"/>
</dbReference>
<feature type="domain" description="Glycine cleavage system P-protein N-terminal" evidence="10">
    <location>
        <begin position="555"/>
        <end position="745"/>
    </location>
</feature>
<dbReference type="EMBL" id="VWSF01000008">
    <property type="protein sequence ID" value="KAA5545714.1"/>
    <property type="molecule type" value="Genomic_DNA"/>
</dbReference>
<protein>
    <recommendedName>
        <fullName evidence="8">Glycine dehydrogenase (decarboxylating)</fullName>
        <ecNumber evidence="8">1.4.4.2</ecNumber>
    </recommendedName>
    <alternativeName>
        <fullName evidence="8">Glycine cleavage system P-protein</fullName>
    </alternativeName>
    <alternativeName>
        <fullName evidence="8">Glycine decarboxylase</fullName>
    </alternativeName>
    <alternativeName>
        <fullName evidence="8">Glycine dehydrogenase (aminomethyl-transferring)</fullName>
    </alternativeName>
</protein>
<keyword evidence="5 8" id="KW-0663">Pyridoxal phosphate</keyword>
<dbReference type="InterPro" id="IPR015422">
    <property type="entry name" value="PyrdxlP-dep_Trfase_small"/>
</dbReference>
<comment type="function">
    <text evidence="2 8">The glycine cleavage system catalyzes the degradation of glycine. The P protein binds the alpha-amino group of glycine through its pyridoxal phosphate cofactor; CO(2) is released and the remaining methylamine moiety is then transferred to the lipoamide cofactor of the H protein.</text>
</comment>
<evidence type="ECO:0000256" key="7">
    <source>
        <dbReference type="ARBA" id="ARBA00049026"/>
    </source>
</evidence>
<comment type="cofactor">
    <cofactor evidence="1 8 9">
        <name>pyridoxal 5'-phosphate</name>
        <dbReference type="ChEBI" id="CHEBI:597326"/>
    </cofactor>
</comment>
<feature type="domain" description="Glycine cleavage system P-protein N-terminal" evidence="10">
    <location>
        <begin position="13"/>
        <end position="443"/>
    </location>
</feature>
<dbReference type="InterPro" id="IPR049316">
    <property type="entry name" value="GDC-P_C"/>
</dbReference>
<dbReference type="SUPFAM" id="SSF53383">
    <property type="entry name" value="PLP-dependent transferases"/>
    <property type="match status" value="2"/>
</dbReference>
<dbReference type="InterPro" id="IPR020581">
    <property type="entry name" value="GDC_P"/>
</dbReference>
<sequence length="974" mass="107297">MSYKIKPADIFKERHNGPVKSQIQAMLKTVKVDSLDQLIDETVPAAIRLKKPLNIPAALTERDFLKKFKKIAQQNKVFRSYIGLGYHDTVLPPVIQRNILENPGWYTAYTPYQAEIAQGRLEALINYQTMVMDLTGMEIANASLLDEATAAAEAMGMFYAQRKGSRKNATRFFVSEQVLPQTLDVLKSRSTPLGIELIVGNHQEANLTDETIFGALLQYPGADGEVFDYSDFFKQAHDSDIMVAVAADLLSLTLLTPPGELGADVAVGSSQRFGVPMGYGGPHAGYFATKEAFKRNIPGRIIGQSVDAHGNKAYRMALQTREQHIRREKATSNICTAQVLLSVMAGMYAVYHGPRRLKYIALNVHLLTQLLEKALQDLGMEQVNEYYFDTLKIRVESAELKNAIRQEAEAAQINLRYFEDNFIGISLNENTDLADLQELVEVFSKVMNKTTKAANLSELPNEAAVNWPEALVRKTTFLEHEVFNRYHSESELLRYMKYLENKDFSLTNGMIPLGSCTMKLNATAEMIPVTWPEIGNLHPFAPADQAKGYKQIFSDLEGWLCEVTGFTGISLQPNSGAQGEYAGLMVIRAYHEARGDHHRNVALIPTSAHGTNPASAAMAGMKIVLVKCDESGNIDVADLRAKAEAHKNDLSCLMVTYPSTHGVYEESIIEICQLVHENGGRVYMDGANMNAQVGLTSPANIGADVCHLNLHKTFCIPHGGGGPGVGPIGVVADLVPFLPGHAVVTTGGDKAIPAVSAAPWGSASILPISYAYISMMGGEGLTEATKFAILNANYIKARLQDHYPVLYTGTNGHCAHEMILDCRAFKKAGVEVEDIAKRLMDYGFHAPTVSFPVPGTLMVEPTESEPKEELDRFCDAMISIREEIREVEEGRADQKNNVLKNAPHTAQVALAENWDKPYTREKAVYPYEFSRTAKFWPAVSRVDNAYGDRNLICSCTPLEAYAQPEVVTTATGIE</sequence>
<proteinExistence type="inferred from homology"/>
<evidence type="ECO:0000313" key="12">
    <source>
        <dbReference type="EMBL" id="KAA5545714.1"/>
    </source>
</evidence>
<keyword evidence="6 8" id="KW-0560">Oxidoreductase</keyword>
<dbReference type="Gene3D" id="3.40.640.10">
    <property type="entry name" value="Type I PLP-dependent aspartate aminotransferase-like (Major domain)"/>
    <property type="match status" value="2"/>
</dbReference>
<comment type="caution">
    <text evidence="12">The sequence shown here is derived from an EMBL/GenBank/DDBJ whole genome shotgun (WGS) entry which is preliminary data.</text>
</comment>
<dbReference type="Proteomes" id="UP000323426">
    <property type="component" value="Unassembled WGS sequence"/>
</dbReference>
<evidence type="ECO:0000256" key="5">
    <source>
        <dbReference type="ARBA" id="ARBA00022898"/>
    </source>
</evidence>
<dbReference type="CDD" id="cd00613">
    <property type="entry name" value="GDC-P"/>
    <property type="match status" value="2"/>
</dbReference>
<dbReference type="FunFam" id="3.40.640.10:FF:000005">
    <property type="entry name" value="Glycine dehydrogenase (decarboxylating), mitochondrial"/>
    <property type="match status" value="1"/>
</dbReference>
<dbReference type="PANTHER" id="PTHR11773:SF1">
    <property type="entry name" value="GLYCINE DEHYDROGENASE (DECARBOXYLATING), MITOCHONDRIAL"/>
    <property type="match status" value="1"/>
</dbReference>